<keyword evidence="2" id="KW-0719">Serine esterase</keyword>
<proteinExistence type="inferred from homology"/>
<dbReference type="AlphaFoldDB" id="A0ABD2J6K0"/>
<organism evidence="6 7">
    <name type="scientific">Heterodera schachtii</name>
    <name type="common">Sugarbeet cyst nematode worm</name>
    <name type="synonym">Tylenchus schachtii</name>
    <dbReference type="NCBI Taxonomy" id="97005"/>
    <lineage>
        <taxon>Eukaryota</taxon>
        <taxon>Metazoa</taxon>
        <taxon>Ecdysozoa</taxon>
        <taxon>Nematoda</taxon>
        <taxon>Chromadorea</taxon>
        <taxon>Rhabditida</taxon>
        <taxon>Tylenchina</taxon>
        <taxon>Tylenchomorpha</taxon>
        <taxon>Tylenchoidea</taxon>
        <taxon>Heteroderidae</taxon>
        <taxon>Heteroderinae</taxon>
        <taxon>Heterodera</taxon>
    </lineage>
</organism>
<dbReference type="SUPFAM" id="SSF53474">
    <property type="entry name" value="alpha/beta-Hydrolases"/>
    <property type="match status" value="1"/>
</dbReference>
<dbReference type="InterPro" id="IPR002018">
    <property type="entry name" value="CarbesteraseB"/>
</dbReference>
<keyword evidence="4" id="KW-0732">Signal</keyword>
<dbReference type="InterPro" id="IPR050654">
    <property type="entry name" value="AChE-related_enzymes"/>
</dbReference>
<dbReference type="Gene3D" id="3.40.50.1820">
    <property type="entry name" value="alpha/beta hydrolase"/>
    <property type="match status" value="1"/>
</dbReference>
<dbReference type="Proteomes" id="UP001620645">
    <property type="component" value="Unassembled WGS sequence"/>
</dbReference>
<comment type="caution">
    <text evidence="6">The sequence shown here is derived from an EMBL/GenBank/DDBJ whole genome shotgun (WGS) entry which is preliminary data.</text>
</comment>
<evidence type="ECO:0000313" key="6">
    <source>
        <dbReference type="EMBL" id="KAL3083433.1"/>
    </source>
</evidence>
<dbReference type="PANTHER" id="PTHR43918">
    <property type="entry name" value="ACETYLCHOLINESTERASE"/>
    <property type="match status" value="1"/>
</dbReference>
<dbReference type="EMBL" id="JBICCN010000254">
    <property type="protein sequence ID" value="KAL3083433.1"/>
    <property type="molecule type" value="Genomic_DNA"/>
</dbReference>
<evidence type="ECO:0000313" key="7">
    <source>
        <dbReference type="Proteomes" id="UP001620645"/>
    </source>
</evidence>
<dbReference type="InterPro" id="IPR019826">
    <property type="entry name" value="Carboxylesterase_B_AS"/>
</dbReference>
<dbReference type="EC" id="3.1.1.-" evidence="4"/>
<feature type="domain" description="Carboxylesterase type B" evidence="5">
    <location>
        <begin position="34"/>
        <end position="547"/>
    </location>
</feature>
<dbReference type="Pfam" id="PF00135">
    <property type="entry name" value="COesterase"/>
    <property type="match status" value="1"/>
</dbReference>
<evidence type="ECO:0000256" key="1">
    <source>
        <dbReference type="ARBA" id="ARBA00005964"/>
    </source>
</evidence>
<evidence type="ECO:0000256" key="4">
    <source>
        <dbReference type="RuleBase" id="RU361235"/>
    </source>
</evidence>
<keyword evidence="7" id="KW-1185">Reference proteome</keyword>
<reference evidence="6 7" key="1">
    <citation type="submission" date="2024-10" db="EMBL/GenBank/DDBJ databases">
        <authorList>
            <person name="Kim D."/>
        </authorList>
    </citation>
    <scope>NUCLEOTIDE SEQUENCE [LARGE SCALE GENOMIC DNA]</scope>
    <source>
        <strain evidence="6">Taebaek</strain>
    </source>
</reference>
<dbReference type="GO" id="GO:0052689">
    <property type="term" value="F:carboxylic ester hydrolase activity"/>
    <property type="evidence" value="ECO:0007669"/>
    <property type="project" value="UniProtKB-KW"/>
</dbReference>
<keyword evidence="3 4" id="KW-0378">Hydrolase</keyword>
<name>A0ABD2J6K0_HETSC</name>
<evidence type="ECO:0000259" key="5">
    <source>
        <dbReference type="Pfam" id="PF00135"/>
    </source>
</evidence>
<accession>A0ABD2J6K0</accession>
<evidence type="ECO:0000256" key="3">
    <source>
        <dbReference type="ARBA" id="ARBA00022801"/>
    </source>
</evidence>
<feature type="chain" id="PRO_5044526314" description="Carboxylic ester hydrolase" evidence="4">
    <location>
        <begin position="29"/>
        <end position="573"/>
    </location>
</feature>
<dbReference type="PROSITE" id="PS00122">
    <property type="entry name" value="CARBOXYLESTERASE_B_1"/>
    <property type="match status" value="1"/>
</dbReference>
<evidence type="ECO:0000256" key="2">
    <source>
        <dbReference type="ARBA" id="ARBA00022487"/>
    </source>
</evidence>
<comment type="similarity">
    <text evidence="1 4">Belongs to the type-B carboxylesterase/lipase family.</text>
</comment>
<dbReference type="InterPro" id="IPR029058">
    <property type="entry name" value="AB_hydrolase_fold"/>
</dbReference>
<gene>
    <name evidence="6" type="ORF">niasHS_011235</name>
</gene>
<dbReference type="PANTHER" id="PTHR43918:SF4">
    <property type="entry name" value="CARBOXYLIC ESTER HYDROLASE"/>
    <property type="match status" value="1"/>
</dbReference>
<protein>
    <recommendedName>
        <fullName evidence="4">Carboxylic ester hydrolase</fullName>
        <ecNumber evidence="4">3.1.1.-</ecNumber>
    </recommendedName>
</protein>
<feature type="signal peptide" evidence="4">
    <location>
        <begin position="1"/>
        <end position="28"/>
    </location>
</feature>
<sequence length="573" mass="64022">MPSALPLSLPFCLALLFLLLLSPSPCFSSSPPDDSPIVSTEFGKIRGQLLHVVDPVDGQPVALTAFLGVPFARPPLGKLRFEKPLKPEKWSGIFNASEMAPACWPIARAEIYAEPDQLSEDCLYMNIFGPEKAGTSRQFKPEAIAKFVRRGLLFVTIQYFNFCYFLGFATTGDASFAGNYGLWDQTMALQFLHDNLRRFGGDPSLLTLWGFSAGAASVGLLAVSPHANGLFNGTALVEWSANDRVVGETKRLAEAVGCGDEAEDKATTEAVKKCLRQKTPNELMDGIDKIGRGRNELNFLQFHPRFDGDFLPTDSAALLIQKAPPKRTIMGIASLEALTFTLFTEDPTIISTQIPRAKWANFGRADLQHLIAQKIAPEKYFGDTAKMAQQRILQFYSPKNGEEENNKYWLTKYNEIITDTMFLVPMLLEAQQKMAAGWPIYLYQIEHINSGYPPDIPVKGSPHCVELYPLFGLPIPYETDNATEADKHFQRALIETITSFTNTGVPRIHSLANWRPTDRHAPFQYANFSSGSTQMEKALAPEKLEFWRQFSADFPYDIIEGIKRETHQTKDEL</sequence>